<proteinExistence type="predicted"/>
<dbReference type="EMBL" id="JACIDZ010000009">
    <property type="protein sequence ID" value="MBB4122965.1"/>
    <property type="molecule type" value="Genomic_DNA"/>
</dbReference>
<sequence length="155" mass="17453">MKEFNRLARRRLKRDLDRKTVPFCALLRNGTHRMKSLYSIVFSLCLATPAIANDQLNSDVKRMAGFAGDLRVLSENCGVFVDPLNGVHIAEALISVPNIDMEAVLALIDDEYEKSAHYTGSVCYPEDGERIEQLKRLYSSELNALKQSVARGDYE</sequence>
<comment type="caution">
    <text evidence="1">The sequence shown here is derived from an EMBL/GenBank/DDBJ whole genome shotgun (WGS) entry which is preliminary data.</text>
</comment>
<evidence type="ECO:0000313" key="2">
    <source>
        <dbReference type="Proteomes" id="UP000530571"/>
    </source>
</evidence>
<name>A0A7W6PAK8_9HYPH</name>
<evidence type="ECO:0000313" key="1">
    <source>
        <dbReference type="EMBL" id="MBB4122965.1"/>
    </source>
</evidence>
<protein>
    <submittedName>
        <fullName evidence="1">Uncharacterized protein</fullName>
    </submittedName>
</protein>
<dbReference type="Proteomes" id="UP000530571">
    <property type="component" value="Unassembled WGS sequence"/>
</dbReference>
<keyword evidence="2" id="KW-1185">Reference proteome</keyword>
<gene>
    <name evidence="1" type="ORF">GGR30_002900</name>
</gene>
<dbReference type="AlphaFoldDB" id="A0A7W6PAK8"/>
<reference evidence="1 2" key="1">
    <citation type="submission" date="2020-08" db="EMBL/GenBank/DDBJ databases">
        <title>Genomic Encyclopedia of Type Strains, Phase IV (KMG-IV): sequencing the most valuable type-strain genomes for metagenomic binning, comparative biology and taxonomic classification.</title>
        <authorList>
            <person name="Goeker M."/>
        </authorList>
    </citation>
    <scope>NUCLEOTIDE SEQUENCE [LARGE SCALE GENOMIC DNA]</scope>
    <source>
        <strain evidence="1 2">DSM 28101</strain>
    </source>
</reference>
<accession>A0A7W6PAK8</accession>
<organism evidence="1 2">
    <name type="scientific">Martelella radicis</name>
    <dbReference type="NCBI Taxonomy" id="1397476"/>
    <lineage>
        <taxon>Bacteria</taxon>
        <taxon>Pseudomonadati</taxon>
        <taxon>Pseudomonadota</taxon>
        <taxon>Alphaproteobacteria</taxon>
        <taxon>Hyphomicrobiales</taxon>
        <taxon>Aurantimonadaceae</taxon>
        <taxon>Martelella</taxon>
    </lineage>
</organism>
<dbReference type="RefSeq" id="WP_183487443.1">
    <property type="nucleotide sequence ID" value="NZ_JACIDZ010000009.1"/>
</dbReference>